<dbReference type="STRING" id="407821.A0A087TFD7"/>
<keyword evidence="3" id="KW-1185">Reference proteome</keyword>
<gene>
    <name evidence="2" type="ORF">X975_04218</name>
</gene>
<dbReference type="Gene3D" id="3.40.50.1010">
    <property type="entry name" value="5'-nuclease"/>
    <property type="match status" value="1"/>
</dbReference>
<reference evidence="2 3" key="1">
    <citation type="submission" date="2013-11" db="EMBL/GenBank/DDBJ databases">
        <title>Genome sequencing of Stegodyphus mimosarum.</title>
        <authorList>
            <person name="Bechsgaard J."/>
        </authorList>
    </citation>
    <scope>NUCLEOTIDE SEQUENCE [LARGE SCALE GENOMIC DNA]</scope>
</reference>
<dbReference type="AlphaFoldDB" id="A0A087TFD7"/>
<dbReference type="Proteomes" id="UP000054359">
    <property type="component" value="Unassembled WGS sequence"/>
</dbReference>
<evidence type="ECO:0000256" key="1">
    <source>
        <dbReference type="ARBA" id="ARBA00009495"/>
    </source>
</evidence>
<proteinExistence type="inferred from homology"/>
<dbReference type="CDD" id="cd18672">
    <property type="entry name" value="PIN_FAM120B-like"/>
    <property type="match status" value="1"/>
</dbReference>
<evidence type="ECO:0000313" key="3">
    <source>
        <dbReference type="Proteomes" id="UP000054359"/>
    </source>
</evidence>
<dbReference type="PANTHER" id="PTHR15976:SF17">
    <property type="entry name" value="CONSTITUTIVE COACTIVATOR OF PEROXISOME PROLIFERATOR-ACTIVATED RECEPTOR GAMMA"/>
    <property type="match status" value="1"/>
</dbReference>
<dbReference type="OrthoDB" id="6354174at2759"/>
<dbReference type="EMBL" id="KK114971">
    <property type="protein sequence ID" value="KFM63826.1"/>
    <property type="molecule type" value="Genomic_DNA"/>
</dbReference>
<name>A0A087TFD7_STEMI</name>
<dbReference type="PANTHER" id="PTHR15976">
    <property type="entry name" value="CONSTITUTIVE COACTIVATOR OF PEROXISOME PROLIFERATOR-ACTIVATED RECEPTOR GAMMA"/>
    <property type="match status" value="1"/>
</dbReference>
<organism evidence="2 3">
    <name type="scientific">Stegodyphus mimosarum</name>
    <name type="common">African social velvet spider</name>
    <dbReference type="NCBI Taxonomy" id="407821"/>
    <lineage>
        <taxon>Eukaryota</taxon>
        <taxon>Metazoa</taxon>
        <taxon>Ecdysozoa</taxon>
        <taxon>Arthropoda</taxon>
        <taxon>Chelicerata</taxon>
        <taxon>Arachnida</taxon>
        <taxon>Araneae</taxon>
        <taxon>Araneomorphae</taxon>
        <taxon>Entelegynae</taxon>
        <taxon>Eresoidea</taxon>
        <taxon>Eresidae</taxon>
        <taxon>Stegodyphus</taxon>
    </lineage>
</organism>
<comment type="similarity">
    <text evidence="1">Belongs to the constitutive coactivator of PPAR-gamma family.</text>
</comment>
<dbReference type="SUPFAM" id="SSF88723">
    <property type="entry name" value="PIN domain-like"/>
    <property type="match status" value="1"/>
</dbReference>
<keyword evidence="2" id="KW-0675">Receptor</keyword>
<feature type="non-terminal residue" evidence="2">
    <location>
        <position position="631"/>
    </location>
</feature>
<protein>
    <submittedName>
        <fullName evidence="2">Constitutive coactivator of peroxisome proliferator-activated receptor gamma</fullName>
    </submittedName>
</protein>
<evidence type="ECO:0000313" key="2">
    <source>
        <dbReference type="EMBL" id="KFM63826.1"/>
    </source>
</evidence>
<accession>A0A087TFD7</accession>
<dbReference type="InterPro" id="IPR026784">
    <property type="entry name" value="Coact_PPARg"/>
</dbReference>
<dbReference type="GO" id="GO:0005634">
    <property type="term" value="C:nucleus"/>
    <property type="evidence" value="ECO:0007669"/>
    <property type="project" value="TreeGrafter"/>
</dbReference>
<sequence>MGVKGLQYYIEQQCPDACRYVSIAELAEEHKNRYNCQPVLVVDGMALIYPLYSTTLEWVFGGQWVQFVRKLENFMKRFSEIGVKLVFFFDGTVCSRKRKEWVKRRISKYKQISSIFNGIKANHSQPDKKLFQLPSSMGTLTRFALKELGAEVYQTDTEADDVIAEYAATNNAAFAILSQDSDFIIYNTKPYLSLSHLDLNTLQTLYYDRNCLAFRYLNLHVSQLPLFACLIGNDIIPAEELRFFHQRLCQRNGRTSITEIASNLVSVINMERWIGDFNNMKELNSISRKVFGNTSWSRLICDGLKSYAIGCRMPSPRLSIALHPDVERMVYERHFQCLNPPVIFNILCNKEYESSEVLEDALWPPTALIYRKIRQRCYGVLFSCFLQIDHSYQSVDNNRRIVRIKEWCAYNGNNMENPESIEALPVKFQDYQSQCSSIEQLWFTFTEEEKLKLFCSIFQAPLDFQLLHILPKHHIVLCCILNYLIGESETHGILHPWEVAVFMAQALWEKDVEVLEKLQVPWVDSTAVHLATLFMRGVATAIMVLGTCGFPFDLQNAMPWRFFDGKLFHYLYVTSKERPNISQLCNNQPQHIKEFYRLLSVVTSNTMYATDRFKWNRVLIDFQEEQITQIS</sequence>
<dbReference type="OMA" id="MPWEVFD"/>
<dbReference type="InterPro" id="IPR029060">
    <property type="entry name" value="PIN-like_dom_sf"/>
</dbReference>